<dbReference type="EMBL" id="JAERRB010000011">
    <property type="protein sequence ID" value="MBL0744601.1"/>
    <property type="molecule type" value="Genomic_DNA"/>
</dbReference>
<protein>
    <submittedName>
        <fullName evidence="2">T9SS type A sorting domain-containing protein</fullName>
    </submittedName>
</protein>
<accession>A0ABS1KYQ2</accession>
<reference evidence="2 3" key="1">
    <citation type="submission" date="2021-01" db="EMBL/GenBank/DDBJ databases">
        <title>Chryseolinea sp. Jin1 Genome sequencing and assembly.</title>
        <authorList>
            <person name="Kim I."/>
        </authorList>
    </citation>
    <scope>NUCLEOTIDE SEQUENCE [LARGE SCALE GENOMIC DNA]</scope>
    <source>
        <strain evidence="2 3">Jin1</strain>
    </source>
</reference>
<proteinExistence type="predicted"/>
<dbReference type="NCBIfam" id="TIGR04183">
    <property type="entry name" value="Por_Secre_tail"/>
    <property type="match status" value="1"/>
</dbReference>
<sequence>MISQRLSTSSPLSSIARGITLLFTTLLVGHSAIHAQVVNAYAKVTGIAGNVLTLSNINETNHTFTVGQTLIIMQMQDDVIGANTNDDTNFGNLSAIGNAGRYEVRTITAKTATTITITPALTYTYNTGANAAVQIISYRVYGSPNYTTTADMAALDWDGNVGGVLAIRVNGTLTLNHNITANGAGFRGGAASAADGTEDCQAIYRTATSTLGGEKGESIYRNTSTTYQYGRAKSLNGGGGGNRHNAGGGGGGNVTAGGLGGPGYLCSSTPVGGQGGLSLNAQISVSRIFMGGGGGGAHQNNSVGSAGADGGGIILIKATQIVTTGSCGGRIISANGLNAASGANDGMGGGGAGGSIIFDVGSFSVVGTCTIGAQANGANGGTTNDGATHGGGGGGGQGRIIYSNATPANVTTTTNNGTAGCNNNSSPCNSQAGAASGTNGSGISASAGPSPLPVSLVYFAGAFERTTGHIVLNWATATETHNKLFTLERSLDGMQFDVLNVVDGNGTSGTSHRYEVIDSAVYEAYYYYRLSQTDVDGTVTPLKVIRVDAGAQAVPTVSVYPNPAQEGDVLNIDFIRMPQTQYTLALVNLQGLEVYRQTTQISAAFQPVVLATETVPAGFYTLRIISAQGKTNHKVIVRQN</sequence>
<evidence type="ECO:0000259" key="1">
    <source>
        <dbReference type="Pfam" id="PF18962"/>
    </source>
</evidence>
<dbReference type="RefSeq" id="WP_202014302.1">
    <property type="nucleotide sequence ID" value="NZ_JAERRB010000011.1"/>
</dbReference>
<evidence type="ECO:0000313" key="2">
    <source>
        <dbReference type="EMBL" id="MBL0744601.1"/>
    </source>
</evidence>
<dbReference type="InterPro" id="IPR026444">
    <property type="entry name" value="Secre_tail"/>
</dbReference>
<dbReference type="Pfam" id="PF18962">
    <property type="entry name" value="Por_Secre_tail"/>
    <property type="match status" value="1"/>
</dbReference>
<feature type="domain" description="Secretion system C-terminal sorting" evidence="1">
    <location>
        <begin position="559"/>
        <end position="637"/>
    </location>
</feature>
<dbReference type="Proteomes" id="UP000613030">
    <property type="component" value="Unassembled WGS sequence"/>
</dbReference>
<comment type="caution">
    <text evidence="2">The sequence shown here is derived from an EMBL/GenBank/DDBJ whole genome shotgun (WGS) entry which is preliminary data.</text>
</comment>
<keyword evidence="3" id="KW-1185">Reference proteome</keyword>
<name>A0ABS1KYQ2_9BACT</name>
<evidence type="ECO:0000313" key="3">
    <source>
        <dbReference type="Proteomes" id="UP000613030"/>
    </source>
</evidence>
<organism evidence="2 3">
    <name type="scientific">Chryseolinea lacunae</name>
    <dbReference type="NCBI Taxonomy" id="2801331"/>
    <lineage>
        <taxon>Bacteria</taxon>
        <taxon>Pseudomonadati</taxon>
        <taxon>Bacteroidota</taxon>
        <taxon>Cytophagia</taxon>
        <taxon>Cytophagales</taxon>
        <taxon>Fulvivirgaceae</taxon>
        <taxon>Chryseolinea</taxon>
    </lineage>
</organism>
<gene>
    <name evidence="2" type="ORF">JI741_25430</name>
</gene>